<dbReference type="EMBL" id="CP003332">
    <property type="protein sequence ID" value="AFJ63216.1"/>
    <property type="molecule type" value="Genomic_DNA"/>
</dbReference>
<dbReference type="PATRIC" id="fig|1126211.3.peg.3178"/>
<organism evidence="2 3">
    <name type="scientific">Bacillus amyloliquefaciens (strain Y2)</name>
    <name type="common">Bacillus amyloliquefaciens subsp. plantarum (strain B9601-Y2)</name>
    <dbReference type="NCBI Taxonomy" id="1155777"/>
    <lineage>
        <taxon>Bacteria</taxon>
        <taxon>Bacillati</taxon>
        <taxon>Bacillota</taxon>
        <taxon>Bacilli</taxon>
        <taxon>Bacillales</taxon>
        <taxon>Bacillaceae</taxon>
        <taxon>Bacillus</taxon>
        <taxon>Bacillus amyloliquefaciens group</taxon>
    </lineage>
</organism>
<reference evidence="2 3" key="1">
    <citation type="journal article" date="2012" name="J. Biotechnol.">
        <title>Genome sequence of the plant growth promoting strain Bacillus amyloliquefaciens subsp. plantarum B9601-Y2 and expression of mersacidin and other secondary metabolites.</title>
        <authorList>
            <person name="He P."/>
            <person name="Hao K."/>
            <person name="Blom J."/>
            <person name="Ruckert C."/>
            <person name="Vater J."/>
            <person name="Mao Z."/>
            <person name="Wu Y."/>
            <person name="Hou M."/>
            <person name="He P."/>
            <person name="He Y."/>
            <person name="Borriss R."/>
        </authorList>
    </citation>
    <scope>NUCLEOTIDE SEQUENCE [LARGE SCALE GENOMIC DNA]</scope>
    <source>
        <strain evidence="2">Y2</strain>
    </source>
</reference>
<dbReference type="KEGG" id="bqy:MUS_3333"/>
<keyword evidence="1" id="KW-0812">Transmembrane</keyword>
<proteinExistence type="predicted"/>
<name>I2C992_BACAY</name>
<sequence length="50" mass="5867">MFVIILSRHLGFEFAKTYYWWFAAFFVIGLIGKFAMHLAAKKKPLKKETA</sequence>
<protein>
    <submittedName>
        <fullName evidence="2">Uncharacterized protein</fullName>
    </submittedName>
</protein>
<evidence type="ECO:0000313" key="3">
    <source>
        <dbReference type="Proteomes" id="UP000002878"/>
    </source>
</evidence>
<keyword evidence="1" id="KW-1133">Transmembrane helix</keyword>
<keyword evidence="1" id="KW-0472">Membrane</keyword>
<accession>I2C992</accession>
<evidence type="ECO:0000256" key="1">
    <source>
        <dbReference type="SAM" id="Phobius"/>
    </source>
</evidence>
<dbReference type="HOGENOM" id="CLU_206945_0_0_9"/>
<evidence type="ECO:0000313" key="2">
    <source>
        <dbReference type="EMBL" id="AFJ63216.1"/>
    </source>
</evidence>
<dbReference type="Proteomes" id="UP000002878">
    <property type="component" value="Chromosome"/>
</dbReference>
<feature type="transmembrane region" description="Helical" evidence="1">
    <location>
        <begin position="18"/>
        <end position="40"/>
    </location>
</feature>
<dbReference type="AlphaFoldDB" id="I2C992"/>
<gene>
    <name evidence="2" type="ORF">MUS_3333</name>
</gene>